<dbReference type="EMBL" id="LRBS01000068">
    <property type="protein sequence ID" value="OII76140.1"/>
    <property type="molecule type" value="Genomic_DNA"/>
</dbReference>
<dbReference type="RefSeq" id="XP_067067986.1">
    <property type="nucleotide sequence ID" value="XM_067210969.1"/>
</dbReference>
<dbReference type="Proteomes" id="UP000186804">
    <property type="component" value="Unassembled WGS sequence"/>
</dbReference>
<evidence type="ECO:0000313" key="2">
    <source>
        <dbReference type="Proteomes" id="UP000186804"/>
    </source>
</evidence>
<dbReference type="VEuPathDB" id="CryptoDB:cand_007290"/>
<reference evidence="1 2" key="1">
    <citation type="submission" date="2016-10" db="EMBL/GenBank/DDBJ databases">
        <title>Reductive evolution of mitochondrial metabolism and differential evolution of invasion-related proteins in Cryptosporidium.</title>
        <authorList>
            <person name="Liu S."/>
            <person name="Roellig D.M."/>
            <person name="Guo Y."/>
            <person name="Li N."/>
            <person name="Frace M.A."/>
            <person name="Tang K."/>
            <person name="Zhang L."/>
            <person name="Feng Y."/>
            <person name="Xiao L."/>
        </authorList>
    </citation>
    <scope>NUCLEOTIDE SEQUENCE [LARGE SCALE GENOMIC DNA]</scope>
    <source>
        <strain evidence="1">30847</strain>
    </source>
</reference>
<accession>A0A1J4MSY6</accession>
<dbReference type="OrthoDB" id="341656at2759"/>
<sequence length="486" mass="55633">MYHLQNGCFLDLRNYPEKHLQQSAINFPYFNNSLLFPIINIADNINFVQLTAGAVAKSTDLDSPHSSDYVPDNNKVVGTLKSNTECQPDMIGDGLVDSIQTIREKALPFLSVDMTSKIGRAKEFRSLSTLESSSCESLFQTSRNKKIRKSKQLKVNKISVNNTLDSCEVSKNGPFQMCRLSLKGIYYDRRNHGWQVRIRKRQTEISRYFSAKRYGVEQSYEMALKFYHMHIIGNNLGTLETNSKKKYNYDALKSQTSGLGPTSTSINNISSSFYTKDKSSEIVNPDLWKNITVNTVLNEADNLWRGLYYDNRSHGWQVRHRIEGTDSSKFFSSSKYGEIDALAMALQHKLSFSNLFCSIELIKNLIVKHIYKMENLVYSSKYATNKIIINGNEGFVSSNDKNEIDFSVFSTKSHDTLNVCCQKLRNPEYSCFSHELMELAVTQVRSKYPEKVSVNTSFMKYPCIVQFFPTSVHYQSLVNQYFICGM</sequence>
<dbReference type="AlphaFoldDB" id="A0A1J4MSY6"/>
<keyword evidence="2" id="KW-1185">Reference proteome</keyword>
<gene>
    <name evidence="1" type="ORF">cand_007290</name>
</gene>
<dbReference type="Gene3D" id="1.20.5.2050">
    <property type="match status" value="2"/>
</dbReference>
<evidence type="ECO:0000313" key="1">
    <source>
        <dbReference type="EMBL" id="OII76140.1"/>
    </source>
</evidence>
<dbReference type="GeneID" id="92364914"/>
<protein>
    <submittedName>
        <fullName evidence="1">AP2 domain-containing protein</fullName>
    </submittedName>
</protein>
<comment type="caution">
    <text evidence="1">The sequence shown here is derived from an EMBL/GenBank/DDBJ whole genome shotgun (WGS) entry which is preliminary data.</text>
</comment>
<organism evidence="1 2">
    <name type="scientific">Cryptosporidium andersoni</name>
    <dbReference type="NCBI Taxonomy" id="117008"/>
    <lineage>
        <taxon>Eukaryota</taxon>
        <taxon>Sar</taxon>
        <taxon>Alveolata</taxon>
        <taxon>Apicomplexa</taxon>
        <taxon>Conoidasida</taxon>
        <taxon>Coccidia</taxon>
        <taxon>Eucoccidiorida</taxon>
        <taxon>Eimeriorina</taxon>
        <taxon>Cryptosporidiidae</taxon>
        <taxon>Cryptosporidium</taxon>
    </lineage>
</organism>
<proteinExistence type="predicted"/>
<name>A0A1J4MSY6_9CRYT</name>